<dbReference type="PANTHER" id="PTHR30092:SF0">
    <property type="entry name" value="INNER MEMBRANE PROTEIN CRED"/>
    <property type="match status" value="1"/>
</dbReference>
<dbReference type="PIRSF" id="PIRSF004548">
    <property type="entry name" value="CreD"/>
    <property type="match status" value="1"/>
</dbReference>
<feature type="transmembrane region" description="Helical" evidence="2">
    <location>
        <begin position="411"/>
        <end position="429"/>
    </location>
</feature>
<evidence type="ECO:0000313" key="4">
    <source>
        <dbReference type="Proteomes" id="UP000078486"/>
    </source>
</evidence>
<dbReference type="EMBL" id="LRRQ01000076">
    <property type="protein sequence ID" value="OAM89840.1"/>
    <property type="molecule type" value="Genomic_DNA"/>
</dbReference>
<evidence type="ECO:0000256" key="1">
    <source>
        <dbReference type="SAM" id="MobiDB-lite"/>
    </source>
</evidence>
<evidence type="ECO:0000256" key="2">
    <source>
        <dbReference type="SAM" id="Phobius"/>
    </source>
</evidence>
<feature type="transmembrane region" description="Helical" evidence="2">
    <location>
        <begin position="334"/>
        <end position="355"/>
    </location>
</feature>
<feature type="transmembrane region" description="Helical" evidence="2">
    <location>
        <begin position="31"/>
        <end position="52"/>
    </location>
</feature>
<protein>
    <recommendedName>
        <fullName evidence="5">Cell envelope integrity protein CreD</fullName>
    </recommendedName>
</protein>
<name>A0A178IIW6_9BACT</name>
<dbReference type="GO" id="GO:0005886">
    <property type="term" value="C:plasma membrane"/>
    <property type="evidence" value="ECO:0007669"/>
    <property type="project" value="TreeGrafter"/>
</dbReference>
<dbReference type="PANTHER" id="PTHR30092">
    <property type="entry name" value="INNER MEMBRANE PROTEIN CRED"/>
    <property type="match status" value="1"/>
</dbReference>
<dbReference type="AlphaFoldDB" id="A0A178IIW6"/>
<evidence type="ECO:0000313" key="3">
    <source>
        <dbReference type="EMBL" id="OAM89840.1"/>
    </source>
</evidence>
<dbReference type="OrthoDB" id="9791851at2"/>
<dbReference type="NCBIfam" id="NF008712">
    <property type="entry name" value="PRK11715.1-1"/>
    <property type="match status" value="1"/>
</dbReference>
<feature type="transmembrane region" description="Helical" evidence="2">
    <location>
        <begin position="361"/>
        <end position="390"/>
    </location>
</feature>
<proteinExistence type="predicted"/>
<keyword evidence="2" id="KW-0472">Membrane</keyword>
<dbReference type="Pfam" id="PF06123">
    <property type="entry name" value="CreD"/>
    <property type="match status" value="1"/>
</dbReference>
<accession>A0A178IIW6</accession>
<dbReference type="STRING" id="1184151.AW736_10990"/>
<keyword evidence="2" id="KW-0812">Transmembrane</keyword>
<gene>
    <name evidence="3" type="ORF">AW736_10990</name>
</gene>
<sequence length="493" mass="52749">MASRGFARLAGMNPSQDIIAAARNWLRRRVFVFKVCGAIFFALLLLIPLSMVRSTLDERQMRYHEAVDSITEPWGRSQEIIGPVLVVPYTHQVATDEWVFAGDRRVLQKSVQEVAAEAFFLPERLDITGELAPSLRKRGIHAAHVYSAALRVSGSFAPPDFAFTGLKSVKPQWERARVCFAITDLRGVRGALTLDWGGASVPMQPGAALGGAEAGVHALPGEAAAGAAFSLDLTLNGSGSFTAAPLGRGTTMRLASSWPDPSFMGAALPVKREVGPDGFEAEWEASLYGRSFPQQWSGAGEVSFRSLSEPSFGVRMQPAVDSYRTVERAIKHGVLFVALVFTVFFLFEATCGLHLNGLNYLLTGAALCLFFLSLLALAEFLAFGAAYAMAGAASTAMIGLYCRRILRSGRRALATAGLLGGVYAYLYFVLRMEDFSLLAGTAALFVMLGVVMYATRNLRSAPTSETASPAGGGDHAGRGENTIPPAGGPPPLR</sequence>
<reference evidence="3 4" key="1">
    <citation type="submission" date="2016-01" db="EMBL/GenBank/DDBJ databases">
        <title>High potential of lignocellulose degradation of a new Verrucomicrobia species.</title>
        <authorList>
            <person name="Wang Y."/>
            <person name="Shi Y."/>
            <person name="Qiu Z."/>
            <person name="Liu S."/>
            <person name="Yang H."/>
        </authorList>
    </citation>
    <scope>NUCLEOTIDE SEQUENCE [LARGE SCALE GENOMIC DNA]</scope>
    <source>
        <strain evidence="3 4">TSB47</strain>
    </source>
</reference>
<organism evidence="3 4">
    <name type="scientific">Termitidicoccus mucosus</name>
    <dbReference type="NCBI Taxonomy" id="1184151"/>
    <lineage>
        <taxon>Bacteria</taxon>
        <taxon>Pseudomonadati</taxon>
        <taxon>Verrucomicrobiota</taxon>
        <taxon>Opitutia</taxon>
        <taxon>Opitutales</taxon>
        <taxon>Opitutaceae</taxon>
        <taxon>Termitidicoccus</taxon>
    </lineage>
</organism>
<dbReference type="Proteomes" id="UP000078486">
    <property type="component" value="Unassembled WGS sequence"/>
</dbReference>
<feature type="transmembrane region" description="Helical" evidence="2">
    <location>
        <begin position="435"/>
        <end position="454"/>
    </location>
</feature>
<evidence type="ECO:0008006" key="5">
    <source>
        <dbReference type="Google" id="ProtNLM"/>
    </source>
</evidence>
<dbReference type="RefSeq" id="WP_068770298.1">
    <property type="nucleotide sequence ID" value="NZ_CP109796.1"/>
</dbReference>
<feature type="region of interest" description="Disordered" evidence="1">
    <location>
        <begin position="462"/>
        <end position="493"/>
    </location>
</feature>
<keyword evidence="2" id="KW-1133">Transmembrane helix</keyword>
<keyword evidence="4" id="KW-1185">Reference proteome</keyword>
<dbReference type="InterPro" id="IPR010364">
    <property type="entry name" value="Uncharacterised_IM_CreD"/>
</dbReference>
<comment type="caution">
    <text evidence="3">The sequence shown here is derived from an EMBL/GenBank/DDBJ whole genome shotgun (WGS) entry which is preliminary data.</text>
</comment>